<dbReference type="Gene3D" id="3.40.50.2300">
    <property type="match status" value="1"/>
</dbReference>
<dbReference type="SMART" id="SM00226">
    <property type="entry name" value="LMWPc"/>
    <property type="match status" value="1"/>
</dbReference>
<proteinExistence type="predicted"/>
<dbReference type="Proteomes" id="UP000305451">
    <property type="component" value="Unassembled WGS sequence"/>
</dbReference>
<feature type="domain" description="Phosphotyrosine protein phosphatase I" evidence="2">
    <location>
        <begin position="8"/>
        <end position="144"/>
    </location>
</feature>
<evidence type="ECO:0000313" key="4">
    <source>
        <dbReference type="Proteomes" id="UP000305451"/>
    </source>
</evidence>
<comment type="caution">
    <text evidence="3">The sequence shown here is derived from an EMBL/GenBank/DDBJ whole genome shotgun (WGS) entry which is preliminary data.</text>
</comment>
<name>A0A4S2HFS2_9PROT</name>
<accession>A0A4S2HFS2</accession>
<dbReference type="SUPFAM" id="SSF52788">
    <property type="entry name" value="Phosphotyrosine protein phosphatases I"/>
    <property type="match status" value="1"/>
</dbReference>
<evidence type="ECO:0000259" key="2">
    <source>
        <dbReference type="SMART" id="SM00226"/>
    </source>
</evidence>
<dbReference type="RefSeq" id="WP_135943969.1">
    <property type="nucleotide sequence ID" value="NZ_BMEI01000001.1"/>
</dbReference>
<sequence>MSTPAAGPAVVFVCGRNSVRSPMAEALWKKTYGEATPSSSFGVHPAGYPDGFMVNVMNEIGVDLSRFDCRTADDVADEPCDLVVCLAAEAEPAAREFAESRGARYERWQVSDPAMQDGHHGERLEAFRISRDAIAARIERFAREHAS</sequence>
<keyword evidence="4" id="KW-1185">Reference proteome</keyword>
<dbReference type="InterPro" id="IPR036196">
    <property type="entry name" value="Ptyr_pPase_sf"/>
</dbReference>
<evidence type="ECO:0000256" key="1">
    <source>
        <dbReference type="ARBA" id="ARBA00022849"/>
    </source>
</evidence>
<dbReference type="InterPro" id="IPR023485">
    <property type="entry name" value="Ptyr_pPase"/>
</dbReference>
<keyword evidence="1" id="KW-0059">Arsenical resistance</keyword>
<reference evidence="3 4" key="1">
    <citation type="journal article" date="2013" name="Int. J. Syst. Evol. Microbiol.">
        <title>Marinicauda pacifica gen. nov., sp. nov., a prosthecate alphaproteobacterium of the family Hyphomonadaceae isolated from deep seawater.</title>
        <authorList>
            <person name="Zhang X.Y."/>
            <person name="Li G.W."/>
            <person name="Wang C.S."/>
            <person name="Zhang Y.J."/>
            <person name="Xu X.W."/>
            <person name="Li H."/>
            <person name="Liu A."/>
            <person name="Liu C."/>
            <person name="Xie B.B."/>
            <person name="Qin Q.L."/>
            <person name="Xu Z."/>
            <person name="Chen X.L."/>
            <person name="Zhou B.C."/>
            <person name="Zhang Y.Z."/>
        </authorList>
    </citation>
    <scope>NUCLEOTIDE SEQUENCE [LARGE SCALE GENOMIC DNA]</scope>
    <source>
        <strain evidence="3 4">P-1 km-3</strain>
    </source>
</reference>
<evidence type="ECO:0000313" key="3">
    <source>
        <dbReference type="EMBL" id="TGY94773.1"/>
    </source>
</evidence>
<dbReference type="GO" id="GO:0046685">
    <property type="term" value="P:response to arsenic-containing substance"/>
    <property type="evidence" value="ECO:0007669"/>
    <property type="project" value="UniProtKB-KW"/>
</dbReference>
<dbReference type="OrthoDB" id="9799372at2"/>
<dbReference type="Pfam" id="PF01451">
    <property type="entry name" value="LMWPc"/>
    <property type="match status" value="1"/>
</dbReference>
<protein>
    <submittedName>
        <fullName evidence="3">Low molecular weight phosphatase family protein</fullName>
    </submittedName>
</protein>
<dbReference type="PANTHER" id="PTHR43428">
    <property type="entry name" value="ARSENATE REDUCTASE"/>
    <property type="match status" value="1"/>
</dbReference>
<dbReference type="PANTHER" id="PTHR43428:SF1">
    <property type="entry name" value="ARSENATE REDUCTASE"/>
    <property type="match status" value="1"/>
</dbReference>
<gene>
    <name evidence="3" type="ORF">E5162_05780</name>
</gene>
<dbReference type="EMBL" id="SRXV01000001">
    <property type="protein sequence ID" value="TGY94773.1"/>
    <property type="molecule type" value="Genomic_DNA"/>
</dbReference>
<dbReference type="AlphaFoldDB" id="A0A4S2HFS2"/>
<organism evidence="3 4">
    <name type="scientific">Marinicauda pacifica</name>
    <dbReference type="NCBI Taxonomy" id="1133559"/>
    <lineage>
        <taxon>Bacteria</taxon>
        <taxon>Pseudomonadati</taxon>
        <taxon>Pseudomonadota</taxon>
        <taxon>Alphaproteobacteria</taxon>
        <taxon>Maricaulales</taxon>
        <taxon>Maricaulaceae</taxon>
        <taxon>Marinicauda</taxon>
    </lineage>
</organism>